<dbReference type="OrthoDB" id="3058001at2759"/>
<keyword evidence="4" id="KW-1185">Reference proteome</keyword>
<evidence type="ECO:0000313" key="3">
    <source>
        <dbReference type="EMBL" id="KDQ51248.1"/>
    </source>
</evidence>
<feature type="transmembrane region" description="Helical" evidence="2">
    <location>
        <begin position="182"/>
        <end position="203"/>
    </location>
</feature>
<feature type="transmembrane region" description="Helical" evidence="2">
    <location>
        <begin position="90"/>
        <end position="111"/>
    </location>
</feature>
<feature type="compositionally biased region" description="Polar residues" evidence="1">
    <location>
        <begin position="14"/>
        <end position="24"/>
    </location>
</feature>
<evidence type="ECO:0000256" key="1">
    <source>
        <dbReference type="SAM" id="MobiDB-lite"/>
    </source>
</evidence>
<organism evidence="3 4">
    <name type="scientific">Jaapia argillacea MUCL 33604</name>
    <dbReference type="NCBI Taxonomy" id="933084"/>
    <lineage>
        <taxon>Eukaryota</taxon>
        <taxon>Fungi</taxon>
        <taxon>Dikarya</taxon>
        <taxon>Basidiomycota</taxon>
        <taxon>Agaricomycotina</taxon>
        <taxon>Agaricomycetes</taxon>
        <taxon>Agaricomycetidae</taxon>
        <taxon>Jaapiales</taxon>
        <taxon>Jaapiaceae</taxon>
        <taxon>Jaapia</taxon>
    </lineage>
</organism>
<sequence length="300" mass="33776">MHLNTMVKERHQTHSVFPSSSSQDAPVHSYPPNCHPRPIISVTQHQGEFLGMPSEPSSACDAPIRIHSLPLPSASTLPGNNTRPRYRISCYRLVSAVSVVAFGVPKAIAAYQNAQVTATTLDWISGISLSLFIMVAGWWEQDPPSCLKWFFDTDWTPRKPNWEVYRHAAKVLSECMQGPVNFVWAPLLILSTVLASLCGAIWAESWITNLGECHSTFETVVLWYQRVSTTVILLLYLLYFLRRRCWISLLGWALMMVQILSYTFKDSVFHVSPFIGLLPFVLLGLVVGSVMVLIVFFIPH</sequence>
<feature type="region of interest" description="Disordered" evidence="1">
    <location>
        <begin position="1"/>
        <end position="29"/>
    </location>
</feature>
<feature type="transmembrane region" description="Helical" evidence="2">
    <location>
        <begin position="276"/>
        <end position="298"/>
    </location>
</feature>
<dbReference type="InParanoid" id="A0A067P8L3"/>
<dbReference type="HOGENOM" id="CLU_080762_0_0_1"/>
<feature type="transmembrane region" description="Helical" evidence="2">
    <location>
        <begin position="246"/>
        <end position="264"/>
    </location>
</feature>
<feature type="transmembrane region" description="Helical" evidence="2">
    <location>
        <begin position="223"/>
        <end position="241"/>
    </location>
</feature>
<gene>
    <name evidence="3" type="ORF">JAAARDRAFT_535740</name>
</gene>
<feature type="transmembrane region" description="Helical" evidence="2">
    <location>
        <begin position="123"/>
        <end position="139"/>
    </location>
</feature>
<keyword evidence="2" id="KW-1133">Transmembrane helix</keyword>
<dbReference type="AlphaFoldDB" id="A0A067P8L3"/>
<evidence type="ECO:0008006" key="5">
    <source>
        <dbReference type="Google" id="ProtNLM"/>
    </source>
</evidence>
<accession>A0A067P8L3</accession>
<dbReference type="Proteomes" id="UP000027265">
    <property type="component" value="Unassembled WGS sequence"/>
</dbReference>
<evidence type="ECO:0000313" key="4">
    <source>
        <dbReference type="Proteomes" id="UP000027265"/>
    </source>
</evidence>
<protein>
    <recommendedName>
        <fullName evidence="5">Transmembrane protein</fullName>
    </recommendedName>
</protein>
<keyword evidence="2" id="KW-0812">Transmembrane</keyword>
<dbReference type="EMBL" id="KL197750">
    <property type="protein sequence ID" value="KDQ51248.1"/>
    <property type="molecule type" value="Genomic_DNA"/>
</dbReference>
<evidence type="ECO:0000256" key="2">
    <source>
        <dbReference type="SAM" id="Phobius"/>
    </source>
</evidence>
<name>A0A067P8L3_9AGAM</name>
<keyword evidence="2" id="KW-0472">Membrane</keyword>
<proteinExistence type="predicted"/>
<reference evidence="4" key="1">
    <citation type="journal article" date="2014" name="Proc. Natl. Acad. Sci. U.S.A.">
        <title>Extensive sampling of basidiomycete genomes demonstrates inadequacy of the white-rot/brown-rot paradigm for wood decay fungi.</title>
        <authorList>
            <person name="Riley R."/>
            <person name="Salamov A.A."/>
            <person name="Brown D.W."/>
            <person name="Nagy L.G."/>
            <person name="Floudas D."/>
            <person name="Held B.W."/>
            <person name="Levasseur A."/>
            <person name="Lombard V."/>
            <person name="Morin E."/>
            <person name="Otillar R."/>
            <person name="Lindquist E.A."/>
            <person name="Sun H."/>
            <person name="LaButti K.M."/>
            <person name="Schmutz J."/>
            <person name="Jabbour D."/>
            <person name="Luo H."/>
            <person name="Baker S.E."/>
            <person name="Pisabarro A.G."/>
            <person name="Walton J.D."/>
            <person name="Blanchette R.A."/>
            <person name="Henrissat B."/>
            <person name="Martin F."/>
            <person name="Cullen D."/>
            <person name="Hibbett D.S."/>
            <person name="Grigoriev I.V."/>
        </authorList>
    </citation>
    <scope>NUCLEOTIDE SEQUENCE [LARGE SCALE GENOMIC DNA]</scope>
    <source>
        <strain evidence="4">MUCL 33604</strain>
    </source>
</reference>